<keyword evidence="4" id="KW-1185">Reference proteome</keyword>
<organism evidence="3 4">
    <name type="scientific">Sphingomonas xanthus</name>
    <dbReference type="NCBI Taxonomy" id="2594473"/>
    <lineage>
        <taxon>Bacteria</taxon>
        <taxon>Pseudomonadati</taxon>
        <taxon>Pseudomonadota</taxon>
        <taxon>Alphaproteobacteria</taxon>
        <taxon>Sphingomonadales</taxon>
        <taxon>Sphingomonadaceae</taxon>
        <taxon>Sphingomonas</taxon>
    </lineage>
</organism>
<dbReference type="KEGG" id="sxa:FMM02_06610"/>
<keyword evidence="1" id="KW-0472">Membrane</keyword>
<dbReference type="Proteomes" id="UP000321857">
    <property type="component" value="Chromosome"/>
</dbReference>
<gene>
    <name evidence="3" type="ORF">FMM02_06610</name>
</gene>
<dbReference type="AlphaFoldDB" id="A0A516IRY4"/>
<keyword evidence="1" id="KW-0812">Transmembrane</keyword>
<feature type="transmembrane region" description="Helical" evidence="1">
    <location>
        <begin position="71"/>
        <end position="92"/>
    </location>
</feature>
<keyword evidence="1" id="KW-1133">Transmembrane helix</keyword>
<dbReference type="EMBL" id="CP041659">
    <property type="protein sequence ID" value="QDP19656.1"/>
    <property type="molecule type" value="Genomic_DNA"/>
</dbReference>
<evidence type="ECO:0000256" key="2">
    <source>
        <dbReference type="SAM" id="SignalP"/>
    </source>
</evidence>
<reference evidence="3 4" key="1">
    <citation type="submission" date="2019-07" db="EMBL/GenBank/DDBJ databases">
        <title>Sphingomonas AE3 Genome sequencing and assembly.</title>
        <authorList>
            <person name="Kim H."/>
        </authorList>
    </citation>
    <scope>NUCLEOTIDE SEQUENCE [LARGE SCALE GENOMIC DNA]</scope>
    <source>
        <strain evidence="3 4">AE3</strain>
    </source>
</reference>
<sequence length="113" mass="11591">MRSLLRAAPAALFLSVSVPALASPSTGPAVDPAAEVGPKGEDEAIIATGTRTRLPITALPLTVDLVSGKAFIDQVAVSGLGLLGSLATWSFWIRKARRKPAQPSRGALAGYLA</sequence>
<evidence type="ECO:0000313" key="3">
    <source>
        <dbReference type="EMBL" id="QDP19656.1"/>
    </source>
</evidence>
<name>A0A516IRY4_9SPHN</name>
<evidence type="ECO:0000256" key="1">
    <source>
        <dbReference type="SAM" id="Phobius"/>
    </source>
</evidence>
<evidence type="ECO:0000313" key="4">
    <source>
        <dbReference type="Proteomes" id="UP000321857"/>
    </source>
</evidence>
<protein>
    <submittedName>
        <fullName evidence="3">Uncharacterized protein</fullName>
    </submittedName>
</protein>
<proteinExistence type="predicted"/>
<feature type="chain" id="PRO_5021886468" evidence="2">
    <location>
        <begin position="23"/>
        <end position="113"/>
    </location>
</feature>
<accession>A0A516IRY4</accession>
<keyword evidence="2" id="KW-0732">Signal</keyword>
<dbReference type="RefSeq" id="WP_147494107.1">
    <property type="nucleotide sequence ID" value="NZ_CP041659.1"/>
</dbReference>
<feature type="signal peptide" evidence="2">
    <location>
        <begin position="1"/>
        <end position="22"/>
    </location>
</feature>
<dbReference type="OrthoDB" id="9760333at2"/>